<dbReference type="PANTHER" id="PTHR43280">
    <property type="entry name" value="ARAC-FAMILY TRANSCRIPTIONAL REGULATOR"/>
    <property type="match status" value="1"/>
</dbReference>
<dbReference type="GO" id="GO:0043565">
    <property type="term" value="F:sequence-specific DNA binding"/>
    <property type="evidence" value="ECO:0007669"/>
    <property type="project" value="InterPro"/>
</dbReference>
<evidence type="ECO:0000256" key="1">
    <source>
        <dbReference type="ARBA" id="ARBA00023015"/>
    </source>
</evidence>
<dbReference type="GO" id="GO:0003700">
    <property type="term" value="F:DNA-binding transcription factor activity"/>
    <property type="evidence" value="ECO:0007669"/>
    <property type="project" value="InterPro"/>
</dbReference>
<dbReference type="InterPro" id="IPR018060">
    <property type="entry name" value="HTH_AraC"/>
</dbReference>
<protein>
    <recommendedName>
        <fullName evidence="4">HTH araC/xylS-type domain-containing protein</fullName>
    </recommendedName>
</protein>
<dbReference type="Proteomes" id="UP000253410">
    <property type="component" value="Unassembled WGS sequence"/>
</dbReference>
<dbReference type="PROSITE" id="PS01124">
    <property type="entry name" value="HTH_ARAC_FAMILY_2"/>
    <property type="match status" value="1"/>
</dbReference>
<name>A0A365Y4U9_9BACT</name>
<proteinExistence type="predicted"/>
<dbReference type="SUPFAM" id="SSF51215">
    <property type="entry name" value="Regulatory protein AraC"/>
    <property type="match status" value="1"/>
</dbReference>
<comment type="caution">
    <text evidence="5">The sequence shown here is derived from an EMBL/GenBank/DDBJ whole genome shotgun (WGS) entry which is preliminary data.</text>
</comment>
<dbReference type="InterPro" id="IPR037923">
    <property type="entry name" value="HTH-like"/>
</dbReference>
<dbReference type="InterPro" id="IPR020449">
    <property type="entry name" value="Tscrpt_reg_AraC-type_HTH"/>
</dbReference>
<evidence type="ECO:0000259" key="4">
    <source>
        <dbReference type="PROSITE" id="PS01124"/>
    </source>
</evidence>
<dbReference type="PANTHER" id="PTHR43280:SF32">
    <property type="entry name" value="TRANSCRIPTIONAL REGULATORY PROTEIN"/>
    <property type="match status" value="1"/>
</dbReference>
<reference evidence="5 6" key="1">
    <citation type="submission" date="2018-05" db="EMBL/GenBank/DDBJ databases">
        <title>Chitinophaga sp. K3CV102501T nov., isolated from isolated from a monsoon evergreen broad-leaved forest soil.</title>
        <authorList>
            <person name="Lv Y."/>
        </authorList>
    </citation>
    <scope>NUCLEOTIDE SEQUENCE [LARGE SCALE GENOMIC DNA]</scope>
    <source>
        <strain evidence="5 6">GDMCC 1.1325</strain>
    </source>
</reference>
<dbReference type="Gene3D" id="1.10.10.60">
    <property type="entry name" value="Homeodomain-like"/>
    <property type="match status" value="1"/>
</dbReference>
<dbReference type="InterPro" id="IPR009057">
    <property type="entry name" value="Homeodomain-like_sf"/>
</dbReference>
<dbReference type="PRINTS" id="PR00032">
    <property type="entry name" value="HTHARAC"/>
</dbReference>
<organism evidence="5 6">
    <name type="scientific">Chitinophaga flava</name>
    <dbReference type="NCBI Taxonomy" id="2259036"/>
    <lineage>
        <taxon>Bacteria</taxon>
        <taxon>Pseudomonadati</taxon>
        <taxon>Bacteroidota</taxon>
        <taxon>Chitinophagia</taxon>
        <taxon>Chitinophagales</taxon>
        <taxon>Chitinophagaceae</taxon>
        <taxon>Chitinophaga</taxon>
    </lineage>
</organism>
<dbReference type="EMBL" id="QFFJ01000001">
    <property type="protein sequence ID" value="RBL93358.1"/>
    <property type="molecule type" value="Genomic_DNA"/>
</dbReference>
<dbReference type="SMART" id="SM00342">
    <property type="entry name" value="HTH_ARAC"/>
    <property type="match status" value="1"/>
</dbReference>
<keyword evidence="6" id="KW-1185">Reference proteome</keyword>
<dbReference type="AlphaFoldDB" id="A0A365Y4U9"/>
<feature type="domain" description="HTH araC/xylS-type" evidence="4">
    <location>
        <begin position="216"/>
        <end position="314"/>
    </location>
</feature>
<evidence type="ECO:0000313" key="5">
    <source>
        <dbReference type="EMBL" id="RBL93358.1"/>
    </source>
</evidence>
<keyword evidence="3" id="KW-0804">Transcription</keyword>
<evidence type="ECO:0000256" key="3">
    <source>
        <dbReference type="ARBA" id="ARBA00023163"/>
    </source>
</evidence>
<dbReference type="SUPFAM" id="SSF46689">
    <property type="entry name" value="Homeodomain-like"/>
    <property type="match status" value="1"/>
</dbReference>
<dbReference type="OrthoDB" id="2666928at2"/>
<accession>A0A365Y4U9</accession>
<keyword evidence="2" id="KW-0238">DNA-binding</keyword>
<sequence>MSKVSRRSPSLKGHLQQILVHLNMQPPIPQHRINDGVTVPVPPFSNNVLIAGFNDEGKIMPRQYPHRHAYYEILLLHRSKGVHYVDFVAYPFEGAVVFLLSPEQVHQLNREGSNGYTLRFDPAFFSSGNDPDSQLLGHFLFDNMQACPVIPLEETELARLDNLLGIAQDEFNRGGDDATQILFSYIRVILMEVMRIRRRQLGEAHLLPGAPQTQLLQFKLLLHRHFHELHEVQDYASRMHITPRQLNSITQRFTGKTAGSLIRERILLEAKRLLFLNELTIKEAGYRIGFDDPAYFTRFFKKNTGISPQQFRDNTPQA</sequence>
<gene>
    <name evidence="5" type="ORF">DF182_12625</name>
</gene>
<evidence type="ECO:0000313" key="6">
    <source>
        <dbReference type="Proteomes" id="UP000253410"/>
    </source>
</evidence>
<dbReference type="Pfam" id="PF12833">
    <property type="entry name" value="HTH_18"/>
    <property type="match status" value="1"/>
</dbReference>
<evidence type="ECO:0000256" key="2">
    <source>
        <dbReference type="ARBA" id="ARBA00023125"/>
    </source>
</evidence>
<keyword evidence="1" id="KW-0805">Transcription regulation</keyword>